<evidence type="ECO:0000256" key="4">
    <source>
        <dbReference type="ARBA" id="ARBA00022801"/>
    </source>
</evidence>
<feature type="domain" description="UvrD-like helicase ATP-binding" evidence="16">
    <location>
        <begin position="76"/>
        <end position="503"/>
    </location>
</feature>
<dbReference type="Pfam" id="PF00580">
    <property type="entry name" value="UvrD-helicase"/>
    <property type="match status" value="1"/>
</dbReference>
<keyword evidence="8" id="KW-0238">DNA-binding</keyword>
<organism evidence="18 19">
    <name type="scientific">Bifidobacterium xylocopae</name>
    <dbReference type="NCBI Taxonomy" id="2493119"/>
    <lineage>
        <taxon>Bacteria</taxon>
        <taxon>Bacillati</taxon>
        <taxon>Actinomycetota</taxon>
        <taxon>Actinomycetes</taxon>
        <taxon>Bifidobacteriales</taxon>
        <taxon>Bifidobacteriaceae</taxon>
        <taxon>Bifidobacterium</taxon>
    </lineage>
</organism>
<dbReference type="GO" id="GO:0000725">
    <property type="term" value="P:recombinational repair"/>
    <property type="evidence" value="ECO:0007669"/>
    <property type="project" value="TreeGrafter"/>
</dbReference>
<feature type="region of interest" description="Disordered" evidence="15">
    <location>
        <begin position="421"/>
        <end position="447"/>
    </location>
</feature>
<dbReference type="Pfam" id="PF13361">
    <property type="entry name" value="UvrD_C"/>
    <property type="match status" value="2"/>
</dbReference>
<dbReference type="Pfam" id="PF12705">
    <property type="entry name" value="PDDEXK_1"/>
    <property type="match status" value="1"/>
</dbReference>
<dbReference type="GO" id="GO:0005829">
    <property type="term" value="C:cytosol"/>
    <property type="evidence" value="ECO:0007669"/>
    <property type="project" value="TreeGrafter"/>
</dbReference>
<keyword evidence="7 14" id="KW-0067">ATP-binding</keyword>
<evidence type="ECO:0000256" key="7">
    <source>
        <dbReference type="ARBA" id="ARBA00022840"/>
    </source>
</evidence>
<dbReference type="EMBL" id="PDCH01000014">
    <property type="protein sequence ID" value="RBP98958.1"/>
    <property type="molecule type" value="Genomic_DNA"/>
</dbReference>
<dbReference type="EC" id="5.6.2.4" evidence="12"/>
<feature type="region of interest" description="Disordered" evidence="15">
    <location>
        <begin position="295"/>
        <end position="314"/>
    </location>
</feature>
<evidence type="ECO:0000256" key="15">
    <source>
        <dbReference type="SAM" id="MobiDB-lite"/>
    </source>
</evidence>
<dbReference type="Proteomes" id="UP000252345">
    <property type="component" value="Unassembled WGS sequence"/>
</dbReference>
<dbReference type="PROSITE" id="PS51198">
    <property type="entry name" value="UVRD_HELICASE_ATP_BIND"/>
    <property type="match status" value="1"/>
</dbReference>
<feature type="region of interest" description="Disordered" evidence="15">
    <location>
        <begin position="213"/>
        <end position="237"/>
    </location>
</feature>
<feature type="region of interest" description="Disordered" evidence="15">
    <location>
        <begin position="1047"/>
        <end position="1070"/>
    </location>
</feature>
<comment type="catalytic activity">
    <reaction evidence="13">
        <text>ATP + H2O = ADP + phosphate + H(+)</text>
        <dbReference type="Rhea" id="RHEA:13065"/>
        <dbReference type="ChEBI" id="CHEBI:15377"/>
        <dbReference type="ChEBI" id="CHEBI:15378"/>
        <dbReference type="ChEBI" id="CHEBI:30616"/>
        <dbReference type="ChEBI" id="CHEBI:43474"/>
        <dbReference type="ChEBI" id="CHEBI:456216"/>
        <dbReference type="EC" id="5.6.2.4"/>
    </reaction>
</comment>
<dbReference type="Gene3D" id="1.10.486.10">
    <property type="entry name" value="PCRA, domain 4"/>
    <property type="match status" value="1"/>
</dbReference>
<feature type="region of interest" description="Disordered" evidence="15">
    <location>
        <begin position="1495"/>
        <end position="1523"/>
    </location>
</feature>
<dbReference type="GO" id="GO:0004527">
    <property type="term" value="F:exonuclease activity"/>
    <property type="evidence" value="ECO:0007669"/>
    <property type="project" value="UniProtKB-KW"/>
</dbReference>
<evidence type="ECO:0000256" key="3">
    <source>
        <dbReference type="ARBA" id="ARBA00022763"/>
    </source>
</evidence>
<evidence type="ECO:0000256" key="12">
    <source>
        <dbReference type="ARBA" id="ARBA00034808"/>
    </source>
</evidence>
<feature type="region of interest" description="Disordered" evidence="15">
    <location>
        <begin position="1355"/>
        <end position="1378"/>
    </location>
</feature>
<feature type="compositionally biased region" description="Gly residues" evidence="15">
    <location>
        <begin position="423"/>
        <end position="433"/>
    </location>
</feature>
<feature type="region of interest" description="Disordered" evidence="15">
    <location>
        <begin position="516"/>
        <end position="539"/>
    </location>
</feature>
<evidence type="ECO:0000256" key="14">
    <source>
        <dbReference type="PROSITE-ProRule" id="PRU00560"/>
    </source>
</evidence>
<feature type="compositionally biased region" description="Low complexity" evidence="15">
    <location>
        <begin position="1047"/>
        <end position="1057"/>
    </location>
</feature>
<dbReference type="GO" id="GO:0043138">
    <property type="term" value="F:3'-5' DNA helicase activity"/>
    <property type="evidence" value="ECO:0007669"/>
    <property type="project" value="UniProtKB-EC"/>
</dbReference>
<feature type="compositionally biased region" description="Polar residues" evidence="15">
    <location>
        <begin position="301"/>
        <end position="314"/>
    </location>
</feature>
<evidence type="ECO:0000256" key="2">
    <source>
        <dbReference type="ARBA" id="ARBA00022741"/>
    </source>
</evidence>
<dbReference type="Gene3D" id="3.90.320.10">
    <property type="match status" value="1"/>
</dbReference>
<evidence type="ECO:0000259" key="17">
    <source>
        <dbReference type="PROSITE" id="PS51217"/>
    </source>
</evidence>
<dbReference type="InterPro" id="IPR011604">
    <property type="entry name" value="PDDEXK-like_dom_sf"/>
</dbReference>
<accession>A0A366KCP7</accession>
<evidence type="ECO:0000259" key="16">
    <source>
        <dbReference type="PROSITE" id="PS51198"/>
    </source>
</evidence>
<gene>
    <name evidence="18" type="ORF">CRD59_06365</name>
</gene>
<sequence length="1523" mass="162163">MGLYQANAAFAGGLGPDHDRPGPVRGRGQALSRPSGRGLRCGPLPQQGAGRTVPGLEEPGRLGDGGSAMSVQDTMRNTPEQAAIIGAEPDDDLLVVAGAGSGKTRTMTNRIVALIGRGVPPESILGLTFTNKAASELLSRVSAAVAAGGGEANGDPNRIFLKPEVRTYDAFFQSIVRQYGLLVGMDQGTRPLSEAGAYQLAADVVKEHLDLIFPRHPDGEPGEGAGTGPEPSADEDQGAFKSTVGEVLALSRACSDAMISRDCPSFEDAVARVRAWDKAFLGHLDALIGTDRVPDRCPSKAKTSLPTKTGGSSGQTLAEQLGDMRLARHGFRLVKADELRRTVLKRERLLTLAERYQEAKREAGMAEFSDFTLAAFQLVTRFPSIGAIYRRRFTHVFLDEYQDTSTTQALLLAALFHPRDTAGGEGGESGSPAGGAAPDQEGPRRSAVTAVGDPFQSIYAWRGASPGAFKTFQREFGMDQAAGRGFGVLDRDPLTLSRTFRNARLILDAANRLTRPLRPADKDSKPASDGPGSSARLREVAVKPLDTRPEADQGTLGLLGYGTLGQEIDGVVRFVRCAVAAHAHPDPQGVDRQAPHAAVLFRSKNAMADYRKALEAAGLSVQVVGRSDLLDRADVTDLMALLRLTCDHTDSASLLRLLASPRFGMSAGDLSALADLAAQLNQESQYRALVQAGLVPDGLSGSDLGRAVRDHRDHLSAGVFLVDVLLGDDLPKLLAGRRASRISPRGRDLLLKAGGVLAQAQAQSSAPLRQAVLAASRALGLDIDLVVAQAMASPAGPIDASAAKAGLGAFLQQVDAYSQELPEGVSASLPGFVAWIDAMGDNSPQEPDSGMGAHADVVLMTIHQAKGLEWDAVVVVGLKKDGFPSGRGDRLKIEPARSADGRDTKDGSMAYESTARTWLEEATAVPVPIRADAAILPRFPHDAPADLSPEESLEGLDLTSLEDEAFGCLRTTTGFVDDAACSISPDGREVEVDRAAVPDYLTQPQEYGRRLHNDERRLAYVALTRARHDLLMTFSVQGADLNPALLAPDADGAAQPGRSGKEPKDPRQTILDKASNFWTELEAEYSGCSEAVTAGEAWRTANHGGDGQGPQSQPERLFPQGCFLGERAGSYEKAVVGQALDQAPRLDRPDSSGQATIWPVELSGRLRRALESAAHSYAGARPRQALPDGGLPEEAAQGSLYAHAVRLMTMGSGRLGVRGDLLVRDSEALKRVGAQVLGRSAQSVTAIQARSGALDDRQERRYWSSVVRPLPRVASPLAQAGTLFHAWAAEFILPRILPDSGALDSMPDGRPVDPYAQAEGPGREEMEDGAGPALAGLTGDQLERRKGLLAELESGQAAMSEGSGPDRPAPLAAPRTAEASGDPSLLVWERRLATSEWAGRDPVWVERPIVAVLAGQIVKGKLDAVFAGGLDPADGSKRYTIVDWKTGHRPRTADERRLKLEQLDLYRLLLSRMENIPLASIDACLYYVSEDDSSQRSIPAEPKSGQAIEDQIRSGLPRWQDDD</sequence>
<dbReference type="InterPro" id="IPR038726">
    <property type="entry name" value="PDDEXK_AddAB-type"/>
</dbReference>
<evidence type="ECO:0000256" key="13">
    <source>
        <dbReference type="ARBA" id="ARBA00048988"/>
    </source>
</evidence>
<dbReference type="SUPFAM" id="SSF52540">
    <property type="entry name" value="P-loop containing nucleoside triphosphate hydrolases"/>
    <property type="match status" value="1"/>
</dbReference>
<keyword evidence="9" id="KW-0234">DNA repair</keyword>
<comment type="catalytic activity">
    <reaction evidence="11">
        <text>Couples ATP hydrolysis with the unwinding of duplex DNA by translocating in the 3'-5' direction.</text>
        <dbReference type="EC" id="5.6.2.4"/>
    </reaction>
</comment>
<name>A0A366KCP7_9BIFI</name>
<evidence type="ECO:0000256" key="6">
    <source>
        <dbReference type="ARBA" id="ARBA00022839"/>
    </source>
</evidence>
<comment type="caution">
    <text evidence="18">The sequence shown here is derived from an EMBL/GenBank/DDBJ whole genome shotgun (WGS) entry which is preliminary data.</text>
</comment>
<evidence type="ECO:0000256" key="10">
    <source>
        <dbReference type="ARBA" id="ARBA00023235"/>
    </source>
</evidence>
<keyword evidence="3" id="KW-0227">DNA damage</keyword>
<keyword evidence="5 14" id="KW-0347">Helicase</keyword>
<keyword evidence="10" id="KW-0413">Isomerase</keyword>
<evidence type="ECO:0000256" key="1">
    <source>
        <dbReference type="ARBA" id="ARBA00022722"/>
    </source>
</evidence>
<protein>
    <recommendedName>
        <fullName evidence="12">DNA 3'-5' helicase</fullName>
        <ecNumber evidence="12">5.6.2.4</ecNumber>
    </recommendedName>
</protein>
<evidence type="ECO:0000313" key="18">
    <source>
        <dbReference type="EMBL" id="RBP98958.1"/>
    </source>
</evidence>
<dbReference type="Gene3D" id="3.40.50.300">
    <property type="entry name" value="P-loop containing nucleotide triphosphate hydrolases"/>
    <property type="match status" value="3"/>
</dbReference>
<dbReference type="GO" id="GO:0005524">
    <property type="term" value="F:ATP binding"/>
    <property type="evidence" value="ECO:0007669"/>
    <property type="project" value="UniProtKB-UniRule"/>
</dbReference>
<keyword evidence="6" id="KW-0269">Exonuclease</keyword>
<dbReference type="CDD" id="cd17932">
    <property type="entry name" value="DEXQc_UvrD"/>
    <property type="match status" value="1"/>
</dbReference>
<dbReference type="OrthoDB" id="4812256at2"/>
<evidence type="ECO:0000256" key="9">
    <source>
        <dbReference type="ARBA" id="ARBA00023204"/>
    </source>
</evidence>
<proteinExistence type="predicted"/>
<keyword evidence="19" id="KW-1185">Reference proteome</keyword>
<feature type="binding site" evidence="14">
    <location>
        <begin position="97"/>
        <end position="104"/>
    </location>
    <ligand>
        <name>ATP</name>
        <dbReference type="ChEBI" id="CHEBI:30616"/>
    </ligand>
</feature>
<dbReference type="InterPro" id="IPR027417">
    <property type="entry name" value="P-loop_NTPase"/>
</dbReference>
<evidence type="ECO:0000313" key="19">
    <source>
        <dbReference type="Proteomes" id="UP000252345"/>
    </source>
</evidence>
<keyword evidence="1" id="KW-0540">Nuclease</keyword>
<keyword evidence="2 14" id="KW-0547">Nucleotide-binding</keyword>
<feature type="region of interest" description="Disordered" evidence="15">
    <location>
        <begin position="1304"/>
        <end position="1336"/>
    </location>
</feature>
<dbReference type="PROSITE" id="PS51217">
    <property type="entry name" value="UVRD_HELICASE_CTER"/>
    <property type="match status" value="1"/>
</dbReference>
<dbReference type="InterPro" id="IPR014017">
    <property type="entry name" value="DNA_helicase_UvrD-like_C"/>
</dbReference>
<dbReference type="PANTHER" id="PTHR11070:SF55">
    <property type="entry name" value="DNA 3'-5' HELICASE"/>
    <property type="match status" value="1"/>
</dbReference>
<dbReference type="PANTHER" id="PTHR11070">
    <property type="entry name" value="UVRD / RECB / PCRA DNA HELICASE FAMILY MEMBER"/>
    <property type="match status" value="1"/>
</dbReference>
<dbReference type="GO" id="GO:0003677">
    <property type="term" value="F:DNA binding"/>
    <property type="evidence" value="ECO:0007669"/>
    <property type="project" value="UniProtKB-KW"/>
</dbReference>
<reference evidence="18 19" key="1">
    <citation type="submission" date="2017-10" db="EMBL/GenBank/DDBJ databases">
        <title>Bifidobacterium xylocopum sp. nov. and Bifidobacterium aemilianum sp. nov., from the carpenter bee (Xylocopa violacea) digestive tract.</title>
        <authorList>
            <person name="Alberoni D."/>
            <person name="Baffoni L."/>
            <person name="Di Gioia D."/>
            <person name="Gaggia F."/>
            <person name="Biavati B."/>
        </authorList>
    </citation>
    <scope>NUCLEOTIDE SEQUENCE [LARGE SCALE GENOMIC DNA]</scope>
    <source>
        <strain evidence="18 19">XV2</strain>
    </source>
</reference>
<feature type="domain" description="UvrD-like helicase C-terminal" evidence="17">
    <location>
        <begin position="504"/>
        <end position="867"/>
    </location>
</feature>
<dbReference type="InterPro" id="IPR000212">
    <property type="entry name" value="DNA_helicase_UvrD/REP"/>
</dbReference>
<keyword evidence="4 14" id="KW-0378">Hydrolase</keyword>
<evidence type="ECO:0000256" key="8">
    <source>
        <dbReference type="ARBA" id="ARBA00023125"/>
    </source>
</evidence>
<feature type="region of interest" description="Disordered" evidence="15">
    <location>
        <begin position="11"/>
        <end position="65"/>
    </location>
</feature>
<evidence type="ECO:0000256" key="11">
    <source>
        <dbReference type="ARBA" id="ARBA00034617"/>
    </source>
</evidence>
<evidence type="ECO:0000256" key="5">
    <source>
        <dbReference type="ARBA" id="ARBA00022806"/>
    </source>
</evidence>
<dbReference type="GO" id="GO:0033202">
    <property type="term" value="C:DNA helicase complex"/>
    <property type="evidence" value="ECO:0007669"/>
    <property type="project" value="TreeGrafter"/>
</dbReference>
<dbReference type="InterPro" id="IPR014016">
    <property type="entry name" value="UvrD-like_ATP-bd"/>
</dbReference>